<comment type="caution">
    <text evidence="1">The sequence shown here is derived from an EMBL/GenBank/DDBJ whole genome shotgun (WGS) entry which is preliminary data.</text>
</comment>
<reference evidence="1" key="1">
    <citation type="submission" date="2022-04" db="EMBL/GenBank/DDBJ databases">
        <title>Genome of the entomopathogenic fungus Entomophthora muscae.</title>
        <authorList>
            <person name="Elya C."/>
            <person name="Lovett B.R."/>
            <person name="Lee E."/>
            <person name="Macias A.M."/>
            <person name="Hajek A.E."/>
            <person name="De Bivort B.L."/>
            <person name="Kasson M.T."/>
            <person name="De Fine Licht H.H."/>
            <person name="Stajich J.E."/>
        </authorList>
    </citation>
    <scope>NUCLEOTIDE SEQUENCE</scope>
    <source>
        <strain evidence="1">Berkeley</strain>
    </source>
</reference>
<organism evidence="1 2">
    <name type="scientific">Entomophthora muscae</name>
    <dbReference type="NCBI Taxonomy" id="34485"/>
    <lineage>
        <taxon>Eukaryota</taxon>
        <taxon>Fungi</taxon>
        <taxon>Fungi incertae sedis</taxon>
        <taxon>Zoopagomycota</taxon>
        <taxon>Entomophthoromycotina</taxon>
        <taxon>Entomophthoromycetes</taxon>
        <taxon>Entomophthorales</taxon>
        <taxon>Entomophthoraceae</taxon>
        <taxon>Entomophthora</taxon>
    </lineage>
</organism>
<gene>
    <name evidence="1" type="ORF">DSO57_1007327</name>
</gene>
<sequence length="228" mass="25557">MADSNFNNESSNNIPGAEVNKLNASSYQPNSELEIQIKKENTTESIDSASQTQFSSQKNEPLGRSLNLSMTNSDAESKNLPKTSPIVNNKASSELNEPSSATSLYNPQNNATESQEQTQSKKRDRTMAEFVLMMDQYTPVIPDLVTDYFLTQAGFDCEDYRVKRVLALATQKFVSDIATDAYQYAKIRNQAPKDRKTSKTKKTTLMMEDLSPALSEYGINVKKPDYYI</sequence>
<dbReference type="EMBL" id="QTSX02005701">
    <property type="protein sequence ID" value="KAJ9058923.1"/>
    <property type="molecule type" value="Genomic_DNA"/>
</dbReference>
<dbReference type="Proteomes" id="UP001165960">
    <property type="component" value="Unassembled WGS sequence"/>
</dbReference>
<evidence type="ECO:0000313" key="1">
    <source>
        <dbReference type="EMBL" id="KAJ9058923.1"/>
    </source>
</evidence>
<accession>A0ACC2S970</accession>
<keyword evidence="2" id="KW-1185">Reference proteome</keyword>
<name>A0ACC2S970_9FUNG</name>
<proteinExistence type="predicted"/>
<evidence type="ECO:0000313" key="2">
    <source>
        <dbReference type="Proteomes" id="UP001165960"/>
    </source>
</evidence>
<protein>
    <submittedName>
        <fullName evidence="1">Uncharacterized protein</fullName>
    </submittedName>
</protein>